<gene>
    <name evidence="4" type="primary">cheC_3</name>
    <name evidence="4" type="ORF">SCARUB_03363</name>
</gene>
<protein>
    <submittedName>
        <fullName evidence="4">CheC like chemotaxis protein</fullName>
    </submittedName>
</protein>
<comment type="caution">
    <text evidence="4">The sequence shown here is derived from an EMBL/GenBank/DDBJ whole genome shotgun (WGS) entry which is preliminary data.</text>
</comment>
<keyword evidence="2" id="KW-0378">Hydrolase</keyword>
<evidence type="ECO:0000256" key="2">
    <source>
        <dbReference type="ARBA" id="ARBA00022801"/>
    </source>
</evidence>
<dbReference type="EMBL" id="MAYW01000112">
    <property type="protein sequence ID" value="ODS31521.1"/>
    <property type="molecule type" value="Genomic_DNA"/>
</dbReference>
<dbReference type="Proteomes" id="UP000094056">
    <property type="component" value="Unassembled WGS sequence"/>
</dbReference>
<proteinExistence type="predicted"/>
<evidence type="ECO:0000259" key="3">
    <source>
        <dbReference type="Pfam" id="PF13690"/>
    </source>
</evidence>
<feature type="domain" description="Chemotaxis phosphatase CheX-like" evidence="3">
    <location>
        <begin position="50"/>
        <end position="133"/>
    </location>
</feature>
<dbReference type="PANTHER" id="PTHR43693:SF1">
    <property type="entry name" value="PROTEIN PHOSPHATASE CHEZ"/>
    <property type="match status" value="1"/>
</dbReference>
<dbReference type="GO" id="GO:0006935">
    <property type="term" value="P:chemotaxis"/>
    <property type="evidence" value="ECO:0007669"/>
    <property type="project" value="UniProtKB-KW"/>
</dbReference>
<dbReference type="AlphaFoldDB" id="A0A1E3X7B6"/>
<dbReference type="InterPro" id="IPR050992">
    <property type="entry name" value="CheZ_family_phosphatases"/>
</dbReference>
<dbReference type="Pfam" id="PF13690">
    <property type="entry name" value="CheX"/>
    <property type="match status" value="1"/>
</dbReference>
<organism evidence="4 5">
    <name type="scientific">Candidatus Scalindua rubra</name>
    <dbReference type="NCBI Taxonomy" id="1872076"/>
    <lineage>
        <taxon>Bacteria</taxon>
        <taxon>Pseudomonadati</taxon>
        <taxon>Planctomycetota</taxon>
        <taxon>Candidatus Brocadiia</taxon>
        <taxon>Candidatus Brocadiales</taxon>
        <taxon>Candidatus Scalinduaceae</taxon>
        <taxon>Candidatus Scalindua</taxon>
    </lineage>
</organism>
<dbReference type="PATRIC" id="fig|1872076.5.peg.4005"/>
<evidence type="ECO:0000313" key="5">
    <source>
        <dbReference type="Proteomes" id="UP000094056"/>
    </source>
</evidence>
<dbReference type="GO" id="GO:0016787">
    <property type="term" value="F:hydrolase activity"/>
    <property type="evidence" value="ECO:0007669"/>
    <property type="project" value="UniProtKB-KW"/>
</dbReference>
<accession>A0A1E3X7B6</accession>
<dbReference type="InterPro" id="IPR028976">
    <property type="entry name" value="CheC-like_sf"/>
</dbReference>
<dbReference type="PANTHER" id="PTHR43693">
    <property type="entry name" value="PROTEIN PHOSPHATASE CHEZ"/>
    <property type="match status" value="1"/>
</dbReference>
<dbReference type="CDD" id="cd17910">
    <property type="entry name" value="CheC_ClassII"/>
    <property type="match status" value="1"/>
</dbReference>
<evidence type="ECO:0000256" key="1">
    <source>
        <dbReference type="ARBA" id="ARBA00022500"/>
    </source>
</evidence>
<name>A0A1E3X7B6_9BACT</name>
<reference evidence="4 5" key="1">
    <citation type="submission" date="2016-07" db="EMBL/GenBank/DDBJ databases">
        <title>Draft genome of Scalindua rubra, obtained from a brine-seawater interface in the Red Sea, sheds light on salt adaptation in anammox bacteria.</title>
        <authorList>
            <person name="Speth D.R."/>
            <person name="Lagkouvardos I."/>
            <person name="Wang Y."/>
            <person name="Qian P.-Y."/>
            <person name="Dutilh B.E."/>
            <person name="Jetten M.S."/>
        </authorList>
    </citation>
    <scope>NUCLEOTIDE SEQUENCE [LARGE SCALE GENOMIC DNA]</scope>
    <source>
        <strain evidence="4">BSI-1</strain>
    </source>
</reference>
<dbReference type="InterPro" id="IPR028051">
    <property type="entry name" value="CheX-like_dom"/>
</dbReference>
<evidence type="ECO:0000313" key="4">
    <source>
        <dbReference type="EMBL" id="ODS31521.1"/>
    </source>
</evidence>
<sequence length="186" mass="20007">MNIGVGNAAGTLNEMLESHIDLDVPSIISFKLSEYKEALADWGDDTLASVQLDFHGPFTGTSMLVFPSDSAVKLVAALTNEEPGSAGLDAVMAGTLNEVGNIVINAVMGSIGNLLENNIDFSLPNYLEGKFEDLLNAKDLSEDVTVLLVQTNFIVKNLEINGKVFMIFKLGTFGKLLTTIDEIYCN</sequence>
<dbReference type="SUPFAM" id="SSF103039">
    <property type="entry name" value="CheC-like"/>
    <property type="match status" value="1"/>
</dbReference>
<dbReference type="Gene3D" id="3.40.1550.10">
    <property type="entry name" value="CheC-like"/>
    <property type="match status" value="1"/>
</dbReference>
<keyword evidence="1" id="KW-0145">Chemotaxis</keyword>